<proteinExistence type="predicted"/>
<sequence length="76" mass="8328">MKASTYVILRDMTGKDQQGIETEAAGYAAPAFGPDTDPATLWPEFPEGLIYAPEVNADEPFFATIVKIWPRKPADV</sequence>
<evidence type="ECO:0000313" key="2">
    <source>
        <dbReference type="Proteomes" id="UP000501240"/>
    </source>
</evidence>
<dbReference type="Proteomes" id="UP000501240">
    <property type="component" value="Chromosome"/>
</dbReference>
<dbReference type="AlphaFoldDB" id="A0A7D3VVJ1"/>
<keyword evidence="2" id="KW-1185">Reference proteome</keyword>
<organism evidence="1 2">
    <name type="scientific">Actinomadura verrucosospora</name>
    <dbReference type="NCBI Taxonomy" id="46165"/>
    <lineage>
        <taxon>Bacteria</taxon>
        <taxon>Bacillati</taxon>
        <taxon>Actinomycetota</taxon>
        <taxon>Actinomycetes</taxon>
        <taxon>Streptosporangiales</taxon>
        <taxon>Thermomonosporaceae</taxon>
        <taxon>Actinomadura</taxon>
    </lineage>
</organism>
<gene>
    <name evidence="1" type="ORF">ACTIVE_5293</name>
</gene>
<dbReference type="RefSeq" id="WP_173097585.1">
    <property type="nucleotide sequence ID" value="NZ_CP053892.1"/>
</dbReference>
<accession>A0A7D3VVJ1</accession>
<evidence type="ECO:0000313" key="1">
    <source>
        <dbReference type="EMBL" id="QKG23650.1"/>
    </source>
</evidence>
<name>A0A7D3VVJ1_ACTVE</name>
<reference evidence="1 2" key="1">
    <citation type="submission" date="2020-05" db="EMBL/GenBank/DDBJ databases">
        <title>Actinomadura verrucosospora NRRL-B18236 (PFL_A860) Genome sequencing and assembly.</title>
        <authorList>
            <person name="Samborskyy M."/>
        </authorList>
    </citation>
    <scope>NUCLEOTIDE SEQUENCE [LARGE SCALE GENOMIC DNA]</scope>
    <source>
        <strain evidence="1 2">NRRL:B18236</strain>
    </source>
</reference>
<protein>
    <submittedName>
        <fullName evidence="1">Uncharacterized protein</fullName>
    </submittedName>
</protein>
<dbReference type="EMBL" id="CP053892">
    <property type="protein sequence ID" value="QKG23650.1"/>
    <property type="molecule type" value="Genomic_DNA"/>
</dbReference>